<organism evidence="1 2">
    <name type="scientific">Dreissena polymorpha</name>
    <name type="common">Zebra mussel</name>
    <name type="synonym">Mytilus polymorpha</name>
    <dbReference type="NCBI Taxonomy" id="45954"/>
    <lineage>
        <taxon>Eukaryota</taxon>
        <taxon>Metazoa</taxon>
        <taxon>Spiralia</taxon>
        <taxon>Lophotrochozoa</taxon>
        <taxon>Mollusca</taxon>
        <taxon>Bivalvia</taxon>
        <taxon>Autobranchia</taxon>
        <taxon>Heteroconchia</taxon>
        <taxon>Euheterodonta</taxon>
        <taxon>Imparidentia</taxon>
        <taxon>Neoheterodontei</taxon>
        <taxon>Myida</taxon>
        <taxon>Dreissenoidea</taxon>
        <taxon>Dreissenidae</taxon>
        <taxon>Dreissena</taxon>
    </lineage>
</organism>
<name>A0A9D4H727_DREPO</name>
<dbReference type="InterPro" id="IPR011992">
    <property type="entry name" value="EF-hand-dom_pair"/>
</dbReference>
<gene>
    <name evidence="1" type="ORF">DPMN_102976</name>
</gene>
<dbReference type="EMBL" id="JAIWYP010000004">
    <property type="protein sequence ID" value="KAH3829748.1"/>
    <property type="molecule type" value="Genomic_DNA"/>
</dbReference>
<reference evidence="1" key="1">
    <citation type="journal article" date="2019" name="bioRxiv">
        <title>The Genome of the Zebra Mussel, Dreissena polymorpha: A Resource for Invasive Species Research.</title>
        <authorList>
            <person name="McCartney M.A."/>
            <person name="Auch B."/>
            <person name="Kono T."/>
            <person name="Mallez S."/>
            <person name="Zhang Y."/>
            <person name="Obille A."/>
            <person name="Becker A."/>
            <person name="Abrahante J.E."/>
            <person name="Garbe J."/>
            <person name="Badalamenti J.P."/>
            <person name="Herman A."/>
            <person name="Mangelson H."/>
            <person name="Liachko I."/>
            <person name="Sullivan S."/>
            <person name="Sone E.D."/>
            <person name="Koren S."/>
            <person name="Silverstein K.A.T."/>
            <person name="Beckman K.B."/>
            <person name="Gohl D.M."/>
        </authorList>
    </citation>
    <scope>NUCLEOTIDE SEQUENCE</scope>
    <source>
        <strain evidence="1">Duluth1</strain>
        <tissue evidence="1">Whole animal</tissue>
    </source>
</reference>
<comment type="caution">
    <text evidence="1">The sequence shown here is derived from an EMBL/GenBank/DDBJ whole genome shotgun (WGS) entry which is preliminary data.</text>
</comment>
<evidence type="ECO:0000313" key="2">
    <source>
        <dbReference type="Proteomes" id="UP000828390"/>
    </source>
</evidence>
<accession>A0A9D4H727</accession>
<dbReference type="SUPFAM" id="SSF47473">
    <property type="entry name" value="EF-hand"/>
    <property type="match status" value="1"/>
</dbReference>
<dbReference type="AlphaFoldDB" id="A0A9D4H727"/>
<reference evidence="1" key="2">
    <citation type="submission" date="2020-11" db="EMBL/GenBank/DDBJ databases">
        <authorList>
            <person name="McCartney M.A."/>
            <person name="Auch B."/>
            <person name="Kono T."/>
            <person name="Mallez S."/>
            <person name="Becker A."/>
            <person name="Gohl D.M."/>
            <person name="Silverstein K.A.T."/>
            <person name="Koren S."/>
            <person name="Bechman K.B."/>
            <person name="Herman A."/>
            <person name="Abrahante J.E."/>
            <person name="Garbe J."/>
        </authorList>
    </citation>
    <scope>NUCLEOTIDE SEQUENCE</scope>
    <source>
        <strain evidence="1">Duluth1</strain>
        <tissue evidence="1">Whole animal</tissue>
    </source>
</reference>
<dbReference type="Proteomes" id="UP000828390">
    <property type="component" value="Unassembled WGS sequence"/>
</dbReference>
<protein>
    <submittedName>
        <fullName evidence="1">Uncharacterized protein</fullName>
    </submittedName>
</protein>
<proteinExistence type="predicted"/>
<keyword evidence="2" id="KW-1185">Reference proteome</keyword>
<sequence length="102" mass="11949">MALEQLSMQLVVILRSTYNIEPLLLLYLLKERNREQDFFHKINKDHNEGLTPDEESGIPVARFVVDRIMEFMDVEKDGKIYLGYVTFYNTSGLVSCGQYIFH</sequence>
<evidence type="ECO:0000313" key="1">
    <source>
        <dbReference type="EMBL" id="KAH3829748.1"/>
    </source>
</evidence>